<organism evidence="2 3">
    <name type="scientific">Polarella glacialis</name>
    <name type="common">Dinoflagellate</name>
    <dbReference type="NCBI Taxonomy" id="89957"/>
    <lineage>
        <taxon>Eukaryota</taxon>
        <taxon>Sar</taxon>
        <taxon>Alveolata</taxon>
        <taxon>Dinophyceae</taxon>
        <taxon>Suessiales</taxon>
        <taxon>Suessiaceae</taxon>
        <taxon>Polarella</taxon>
    </lineage>
</organism>
<evidence type="ECO:0000313" key="3">
    <source>
        <dbReference type="Proteomes" id="UP000626109"/>
    </source>
</evidence>
<comment type="caution">
    <text evidence="2">The sequence shown here is derived from an EMBL/GenBank/DDBJ whole genome shotgun (WGS) entry which is preliminary data.</text>
</comment>
<feature type="region of interest" description="Disordered" evidence="1">
    <location>
        <begin position="1"/>
        <end position="35"/>
    </location>
</feature>
<feature type="compositionally biased region" description="Low complexity" evidence="1">
    <location>
        <begin position="1"/>
        <end position="14"/>
    </location>
</feature>
<evidence type="ECO:0000256" key="1">
    <source>
        <dbReference type="SAM" id="MobiDB-lite"/>
    </source>
</evidence>
<feature type="compositionally biased region" description="Low complexity" evidence="1">
    <location>
        <begin position="58"/>
        <end position="67"/>
    </location>
</feature>
<gene>
    <name evidence="2" type="ORF">PGLA2088_LOCUS49159</name>
</gene>
<reference evidence="2" key="1">
    <citation type="submission" date="2021-02" db="EMBL/GenBank/DDBJ databases">
        <authorList>
            <person name="Dougan E. K."/>
            <person name="Rhodes N."/>
            <person name="Thang M."/>
            <person name="Chan C."/>
        </authorList>
    </citation>
    <scope>NUCLEOTIDE SEQUENCE</scope>
</reference>
<sequence length="108" mass="11085">RYLAAASGISASGSLRWGRSSCSFGEPSGRPGGRRVSWLHLRQREPALRSSANHAGDAPPRLFAPARGGPGGGAPGSSSDAAPQGVRFDALGARGERLHYGFIFPGAS</sequence>
<dbReference type="Proteomes" id="UP000626109">
    <property type="component" value="Unassembled WGS sequence"/>
</dbReference>
<name>A0A813LU64_POLGL</name>
<feature type="non-terminal residue" evidence="2">
    <location>
        <position position="1"/>
    </location>
</feature>
<feature type="non-terminal residue" evidence="2">
    <location>
        <position position="108"/>
    </location>
</feature>
<protein>
    <submittedName>
        <fullName evidence="2">Uncharacterized protein</fullName>
    </submittedName>
</protein>
<dbReference type="EMBL" id="CAJNNW010036934">
    <property type="protein sequence ID" value="CAE8738365.1"/>
    <property type="molecule type" value="Genomic_DNA"/>
</dbReference>
<accession>A0A813LU64</accession>
<evidence type="ECO:0000313" key="2">
    <source>
        <dbReference type="EMBL" id="CAE8738365.1"/>
    </source>
</evidence>
<feature type="region of interest" description="Disordered" evidence="1">
    <location>
        <begin position="47"/>
        <end position="84"/>
    </location>
</feature>
<dbReference type="AlphaFoldDB" id="A0A813LU64"/>
<proteinExistence type="predicted"/>